<dbReference type="Gene3D" id="3.30.160.70">
    <property type="entry name" value="Methylated DNA-protein cysteine methyltransferase domain"/>
    <property type="match status" value="1"/>
</dbReference>
<gene>
    <name evidence="12" type="ORF">FZC79_02680</name>
</gene>
<dbReference type="PANTHER" id="PTHR10815:SF5">
    <property type="entry name" value="METHYLATED-DNA--PROTEIN-CYSTEINE METHYLTRANSFERASE"/>
    <property type="match status" value="1"/>
</dbReference>
<reference evidence="12 13" key="1">
    <citation type="submission" date="2019-08" db="EMBL/GenBank/DDBJ databases">
        <title>Bacillus genomes from the desert of Cuatro Cienegas, Coahuila.</title>
        <authorList>
            <person name="Olmedo-Alvarez G."/>
        </authorList>
    </citation>
    <scope>NUCLEOTIDE SEQUENCE [LARGE SCALE GENOMIC DNA]</scope>
    <source>
        <strain evidence="12 13">CH40_1T</strain>
    </source>
</reference>
<dbReference type="Pfam" id="PF02870">
    <property type="entry name" value="Methyltransf_1N"/>
    <property type="match status" value="1"/>
</dbReference>
<dbReference type="InterPro" id="IPR014048">
    <property type="entry name" value="MethylDNA_cys_MeTrfase_DNA-bd"/>
</dbReference>
<keyword evidence="7 9" id="KW-0234">DNA repair</keyword>
<dbReference type="AlphaFoldDB" id="A0A5D4KKP1"/>
<sequence>MSLLKSESMVVSSPIGNLRITSEEDFLAKVEFVTDKESNSGNKILQETAEQLRQYFAGSRQTFDLPVKLNGTPFQEAVWAALLEIPFGSTCTYKDIADKIDNPKAVRAIGQANKANKLPIIIPCHRVIGKNRTLTGYAGKQVDKKEVLLQVEKIIL</sequence>
<dbReference type="Pfam" id="PF01035">
    <property type="entry name" value="DNA_binding_1"/>
    <property type="match status" value="1"/>
</dbReference>
<dbReference type="SUPFAM" id="SSF46767">
    <property type="entry name" value="Methylated DNA-protein cysteine methyltransferase, C-terminal domain"/>
    <property type="match status" value="1"/>
</dbReference>
<comment type="miscellaneous">
    <text evidence="9">This enzyme catalyzes only one turnover and therefore is not strictly catalytic. According to one definition, an enzyme is a biocatalyst that acts repeatedly and over many reaction cycles.</text>
</comment>
<evidence type="ECO:0000259" key="10">
    <source>
        <dbReference type="Pfam" id="PF01035"/>
    </source>
</evidence>
<dbReference type="GO" id="GO:0005737">
    <property type="term" value="C:cytoplasm"/>
    <property type="evidence" value="ECO:0007669"/>
    <property type="project" value="UniProtKB-SubCell"/>
</dbReference>
<protein>
    <recommendedName>
        <fullName evidence="9">Methylated-DNA--protein-cysteine methyltransferase</fullName>
        <ecNumber evidence="9">2.1.1.63</ecNumber>
    </recommendedName>
    <alternativeName>
        <fullName evidence="9">6-O-methylguanine-DNA methyltransferase</fullName>
        <shortName evidence="9">MGMT</shortName>
    </alternativeName>
    <alternativeName>
        <fullName evidence="9">O-6-methylguanine-DNA-alkyltransferase</fullName>
    </alternativeName>
</protein>
<evidence type="ECO:0000256" key="9">
    <source>
        <dbReference type="HAMAP-Rule" id="MF_00772"/>
    </source>
</evidence>
<organism evidence="12 13">
    <name type="scientific">Rossellomorea vietnamensis</name>
    <dbReference type="NCBI Taxonomy" id="218284"/>
    <lineage>
        <taxon>Bacteria</taxon>
        <taxon>Bacillati</taxon>
        <taxon>Bacillota</taxon>
        <taxon>Bacilli</taxon>
        <taxon>Bacillales</taxon>
        <taxon>Bacillaceae</taxon>
        <taxon>Rossellomorea</taxon>
    </lineage>
</organism>
<dbReference type="NCBIfam" id="TIGR00589">
    <property type="entry name" value="ogt"/>
    <property type="match status" value="1"/>
</dbReference>
<dbReference type="InterPro" id="IPR036631">
    <property type="entry name" value="MGMT_N_sf"/>
</dbReference>
<feature type="domain" description="Methylated-DNA-[protein]-cysteine S-methyltransferase DNA binding" evidence="10">
    <location>
        <begin position="73"/>
        <end position="153"/>
    </location>
</feature>
<evidence type="ECO:0000259" key="11">
    <source>
        <dbReference type="Pfam" id="PF02870"/>
    </source>
</evidence>
<comment type="catalytic activity">
    <reaction evidence="1 9">
        <text>a 4-O-methyl-thymidine in DNA + L-cysteinyl-[protein] = a thymidine in DNA + S-methyl-L-cysteinyl-[protein]</text>
        <dbReference type="Rhea" id="RHEA:53428"/>
        <dbReference type="Rhea" id="RHEA-COMP:10131"/>
        <dbReference type="Rhea" id="RHEA-COMP:10132"/>
        <dbReference type="Rhea" id="RHEA-COMP:13555"/>
        <dbReference type="Rhea" id="RHEA-COMP:13556"/>
        <dbReference type="ChEBI" id="CHEBI:29950"/>
        <dbReference type="ChEBI" id="CHEBI:82612"/>
        <dbReference type="ChEBI" id="CHEBI:137386"/>
        <dbReference type="ChEBI" id="CHEBI:137387"/>
        <dbReference type="EC" id="2.1.1.63"/>
    </reaction>
</comment>
<keyword evidence="4 9" id="KW-0489">Methyltransferase</keyword>
<dbReference type="FunFam" id="1.10.10.10:FF:000214">
    <property type="entry name" value="Methylated-DNA--protein-cysteine methyltransferase"/>
    <property type="match status" value="1"/>
</dbReference>
<dbReference type="SUPFAM" id="SSF53155">
    <property type="entry name" value="Methylated DNA-protein cysteine methyltransferase domain"/>
    <property type="match status" value="1"/>
</dbReference>
<feature type="active site" description="Nucleophile; methyl group acceptor" evidence="9">
    <location>
        <position position="124"/>
    </location>
</feature>
<dbReference type="InterPro" id="IPR036388">
    <property type="entry name" value="WH-like_DNA-bd_sf"/>
</dbReference>
<name>A0A5D4KKP1_9BACI</name>
<dbReference type="PROSITE" id="PS00374">
    <property type="entry name" value="MGMT"/>
    <property type="match status" value="1"/>
</dbReference>
<evidence type="ECO:0000256" key="1">
    <source>
        <dbReference type="ARBA" id="ARBA00001286"/>
    </source>
</evidence>
<dbReference type="HAMAP" id="MF_00772">
    <property type="entry name" value="OGT"/>
    <property type="match status" value="1"/>
</dbReference>
<dbReference type="EMBL" id="VTEH01000001">
    <property type="protein sequence ID" value="TYR77738.1"/>
    <property type="molecule type" value="Genomic_DNA"/>
</dbReference>
<dbReference type="GO" id="GO:0032259">
    <property type="term" value="P:methylation"/>
    <property type="evidence" value="ECO:0007669"/>
    <property type="project" value="UniProtKB-KW"/>
</dbReference>
<evidence type="ECO:0000256" key="3">
    <source>
        <dbReference type="ARBA" id="ARBA00022490"/>
    </source>
</evidence>
<keyword evidence="5 9" id="KW-0808">Transferase</keyword>
<evidence type="ECO:0000256" key="7">
    <source>
        <dbReference type="ARBA" id="ARBA00023204"/>
    </source>
</evidence>
<evidence type="ECO:0000256" key="6">
    <source>
        <dbReference type="ARBA" id="ARBA00022763"/>
    </source>
</evidence>
<dbReference type="InterPro" id="IPR036217">
    <property type="entry name" value="MethylDNA_cys_MeTrfase_DNAb"/>
</dbReference>
<comment type="function">
    <text evidence="9">Involved in the cellular defense against the biological effects of O6-methylguanine (O6-MeG) and O4-methylthymine (O4-MeT) in DNA. Repairs the methylated nucleobase in DNA by stoichiometrically transferring the methyl group to a cysteine residue in the enzyme. This is a suicide reaction: the enzyme is irreversibly inactivated.</text>
</comment>
<evidence type="ECO:0000313" key="12">
    <source>
        <dbReference type="EMBL" id="TYR77738.1"/>
    </source>
</evidence>
<evidence type="ECO:0000256" key="8">
    <source>
        <dbReference type="ARBA" id="ARBA00049348"/>
    </source>
</evidence>
<evidence type="ECO:0000256" key="5">
    <source>
        <dbReference type="ARBA" id="ARBA00022679"/>
    </source>
</evidence>
<dbReference type="GO" id="GO:0003908">
    <property type="term" value="F:methylated-DNA-[protein]-cysteine S-methyltransferase activity"/>
    <property type="evidence" value="ECO:0007669"/>
    <property type="project" value="UniProtKB-UniRule"/>
</dbReference>
<comment type="catalytic activity">
    <reaction evidence="8 9">
        <text>a 6-O-methyl-2'-deoxyguanosine in DNA + L-cysteinyl-[protein] = S-methyl-L-cysteinyl-[protein] + a 2'-deoxyguanosine in DNA</text>
        <dbReference type="Rhea" id="RHEA:24000"/>
        <dbReference type="Rhea" id="RHEA-COMP:10131"/>
        <dbReference type="Rhea" id="RHEA-COMP:10132"/>
        <dbReference type="Rhea" id="RHEA-COMP:11367"/>
        <dbReference type="Rhea" id="RHEA-COMP:11368"/>
        <dbReference type="ChEBI" id="CHEBI:29950"/>
        <dbReference type="ChEBI" id="CHEBI:82612"/>
        <dbReference type="ChEBI" id="CHEBI:85445"/>
        <dbReference type="ChEBI" id="CHEBI:85448"/>
        <dbReference type="EC" id="2.1.1.63"/>
    </reaction>
</comment>
<dbReference type="PANTHER" id="PTHR10815">
    <property type="entry name" value="METHYLATED-DNA--PROTEIN-CYSTEINE METHYLTRANSFERASE"/>
    <property type="match status" value="1"/>
</dbReference>
<dbReference type="InterPro" id="IPR001497">
    <property type="entry name" value="MethylDNA_cys_MeTrfase_AS"/>
</dbReference>
<evidence type="ECO:0000256" key="4">
    <source>
        <dbReference type="ARBA" id="ARBA00022603"/>
    </source>
</evidence>
<feature type="domain" description="Methylguanine DNA methyltransferase ribonuclease-like" evidence="11">
    <location>
        <begin position="11"/>
        <end position="69"/>
    </location>
</feature>
<dbReference type="InterPro" id="IPR023546">
    <property type="entry name" value="MGMT"/>
</dbReference>
<dbReference type="InterPro" id="IPR008332">
    <property type="entry name" value="MethylG_MeTrfase_N"/>
</dbReference>
<accession>A0A5D4KKP1</accession>
<proteinExistence type="inferred from homology"/>
<dbReference type="Gene3D" id="1.10.10.10">
    <property type="entry name" value="Winged helix-like DNA-binding domain superfamily/Winged helix DNA-binding domain"/>
    <property type="match status" value="1"/>
</dbReference>
<dbReference type="GO" id="GO:0006307">
    <property type="term" value="P:DNA alkylation repair"/>
    <property type="evidence" value="ECO:0007669"/>
    <property type="project" value="UniProtKB-UniRule"/>
</dbReference>
<dbReference type="Proteomes" id="UP000323317">
    <property type="component" value="Unassembled WGS sequence"/>
</dbReference>
<comment type="caution">
    <text evidence="12">The sequence shown here is derived from an EMBL/GenBank/DDBJ whole genome shotgun (WGS) entry which is preliminary data.</text>
</comment>
<comment type="similarity">
    <text evidence="2 9">Belongs to the MGMT family.</text>
</comment>
<evidence type="ECO:0000256" key="2">
    <source>
        <dbReference type="ARBA" id="ARBA00008711"/>
    </source>
</evidence>
<dbReference type="EC" id="2.1.1.63" evidence="9"/>
<comment type="subcellular location">
    <subcellularLocation>
        <location evidence="9">Cytoplasm</location>
    </subcellularLocation>
</comment>
<keyword evidence="6 9" id="KW-0227">DNA damage</keyword>
<dbReference type="CDD" id="cd06445">
    <property type="entry name" value="ATase"/>
    <property type="match status" value="1"/>
</dbReference>
<keyword evidence="3 9" id="KW-0963">Cytoplasm</keyword>
<evidence type="ECO:0000313" key="13">
    <source>
        <dbReference type="Proteomes" id="UP000323317"/>
    </source>
</evidence>